<proteinExistence type="predicted"/>
<dbReference type="AlphaFoldDB" id="A0A0C3NU74"/>
<gene>
    <name evidence="1" type="ORF">M404DRAFT_30794</name>
</gene>
<dbReference type="EMBL" id="KN832009">
    <property type="protein sequence ID" value="KIN98990.1"/>
    <property type="molecule type" value="Genomic_DNA"/>
</dbReference>
<evidence type="ECO:0000313" key="2">
    <source>
        <dbReference type="Proteomes" id="UP000054217"/>
    </source>
</evidence>
<protein>
    <submittedName>
        <fullName evidence="1">Uncharacterized protein</fullName>
    </submittedName>
</protein>
<reference evidence="1 2" key="1">
    <citation type="submission" date="2014-04" db="EMBL/GenBank/DDBJ databases">
        <authorList>
            <consortium name="DOE Joint Genome Institute"/>
            <person name="Kuo A."/>
            <person name="Kohler A."/>
            <person name="Costa M.D."/>
            <person name="Nagy L.G."/>
            <person name="Floudas D."/>
            <person name="Copeland A."/>
            <person name="Barry K.W."/>
            <person name="Cichocki N."/>
            <person name="Veneault-Fourrey C."/>
            <person name="LaButti K."/>
            <person name="Lindquist E.A."/>
            <person name="Lipzen A."/>
            <person name="Lundell T."/>
            <person name="Morin E."/>
            <person name="Murat C."/>
            <person name="Sun H."/>
            <person name="Tunlid A."/>
            <person name="Henrissat B."/>
            <person name="Grigoriev I.V."/>
            <person name="Hibbett D.S."/>
            <person name="Martin F."/>
            <person name="Nordberg H.P."/>
            <person name="Cantor M.N."/>
            <person name="Hua S.X."/>
        </authorList>
    </citation>
    <scope>NUCLEOTIDE SEQUENCE [LARGE SCALE GENOMIC DNA]</scope>
    <source>
        <strain evidence="1 2">Marx 270</strain>
    </source>
</reference>
<keyword evidence="2" id="KW-1185">Reference proteome</keyword>
<name>A0A0C3NU74_PISTI</name>
<reference evidence="2" key="2">
    <citation type="submission" date="2015-01" db="EMBL/GenBank/DDBJ databases">
        <title>Evolutionary Origins and Diversification of the Mycorrhizal Mutualists.</title>
        <authorList>
            <consortium name="DOE Joint Genome Institute"/>
            <consortium name="Mycorrhizal Genomics Consortium"/>
            <person name="Kohler A."/>
            <person name="Kuo A."/>
            <person name="Nagy L.G."/>
            <person name="Floudas D."/>
            <person name="Copeland A."/>
            <person name="Barry K.W."/>
            <person name="Cichocki N."/>
            <person name="Veneault-Fourrey C."/>
            <person name="LaButti K."/>
            <person name="Lindquist E.A."/>
            <person name="Lipzen A."/>
            <person name="Lundell T."/>
            <person name="Morin E."/>
            <person name="Murat C."/>
            <person name="Riley R."/>
            <person name="Ohm R."/>
            <person name="Sun H."/>
            <person name="Tunlid A."/>
            <person name="Henrissat B."/>
            <person name="Grigoriev I.V."/>
            <person name="Hibbett D.S."/>
            <person name="Martin F."/>
        </authorList>
    </citation>
    <scope>NUCLEOTIDE SEQUENCE [LARGE SCALE GENOMIC DNA]</scope>
    <source>
        <strain evidence="2">Marx 270</strain>
    </source>
</reference>
<dbReference type="InParanoid" id="A0A0C3NU74"/>
<sequence length="105" mass="11440">MAQPIKVDNVDVVLYTDVRRVNHGIGGKEVMHVDDFHVAPGARANTNGERAGARSNDECPDVKWRACTGNTVHGGRNFVTRWAAEKNKYILTCRGGAPLVMHKGG</sequence>
<dbReference type="Proteomes" id="UP000054217">
    <property type="component" value="Unassembled WGS sequence"/>
</dbReference>
<organism evidence="1 2">
    <name type="scientific">Pisolithus tinctorius Marx 270</name>
    <dbReference type="NCBI Taxonomy" id="870435"/>
    <lineage>
        <taxon>Eukaryota</taxon>
        <taxon>Fungi</taxon>
        <taxon>Dikarya</taxon>
        <taxon>Basidiomycota</taxon>
        <taxon>Agaricomycotina</taxon>
        <taxon>Agaricomycetes</taxon>
        <taxon>Agaricomycetidae</taxon>
        <taxon>Boletales</taxon>
        <taxon>Sclerodermatineae</taxon>
        <taxon>Pisolithaceae</taxon>
        <taxon>Pisolithus</taxon>
    </lineage>
</organism>
<dbReference type="HOGENOM" id="CLU_2237716_0_0_1"/>
<accession>A0A0C3NU74</accession>
<evidence type="ECO:0000313" key="1">
    <source>
        <dbReference type="EMBL" id="KIN98990.1"/>
    </source>
</evidence>